<dbReference type="InterPro" id="IPR003409">
    <property type="entry name" value="MORN"/>
</dbReference>
<accession>A0A0V0QUJ0</accession>
<evidence type="ECO:0000256" key="2">
    <source>
        <dbReference type="SAM" id="MobiDB-lite"/>
    </source>
</evidence>
<dbReference type="InParanoid" id="A0A0V0QUJ0"/>
<dbReference type="SUPFAM" id="SSF82185">
    <property type="entry name" value="Histone H3 K4-specific methyltransferase SET7/9 N-terminal domain"/>
    <property type="match status" value="1"/>
</dbReference>
<dbReference type="Proteomes" id="UP000054937">
    <property type="component" value="Unassembled WGS sequence"/>
</dbReference>
<evidence type="ECO:0008006" key="5">
    <source>
        <dbReference type="Google" id="ProtNLM"/>
    </source>
</evidence>
<dbReference type="OrthoDB" id="365384at2759"/>
<protein>
    <recommendedName>
        <fullName evidence="5">MORN motif</fullName>
    </recommendedName>
</protein>
<reference evidence="3 4" key="1">
    <citation type="journal article" date="2015" name="Sci. Rep.">
        <title>Genome of the facultative scuticociliatosis pathogen Pseudocohnilembus persalinus provides insight into its virulence through horizontal gene transfer.</title>
        <authorList>
            <person name="Xiong J."/>
            <person name="Wang G."/>
            <person name="Cheng J."/>
            <person name="Tian M."/>
            <person name="Pan X."/>
            <person name="Warren A."/>
            <person name="Jiang C."/>
            <person name="Yuan D."/>
            <person name="Miao W."/>
        </authorList>
    </citation>
    <scope>NUCLEOTIDE SEQUENCE [LARGE SCALE GENOMIC DNA]</scope>
    <source>
        <strain evidence="3">36N120E</strain>
    </source>
</reference>
<gene>
    <name evidence="3" type="ORF">PPERSA_12703</name>
</gene>
<name>A0A0V0QUJ0_PSEPJ</name>
<keyword evidence="4" id="KW-1185">Reference proteome</keyword>
<sequence length="101" mass="11873">MQIKQEINSVQQKRPRKPVQSPESLHRKYKSELEKDLIYDQNGNLKKGMQEKKYIDGSIYIGQMSKDQREGIGIYYYQSGEVYAGEWRGNLLYGYNIICIC</sequence>
<evidence type="ECO:0000256" key="1">
    <source>
        <dbReference type="ARBA" id="ARBA00022737"/>
    </source>
</evidence>
<evidence type="ECO:0000313" key="4">
    <source>
        <dbReference type="Proteomes" id="UP000054937"/>
    </source>
</evidence>
<feature type="compositionally biased region" description="Polar residues" evidence="2">
    <location>
        <begin position="1"/>
        <end position="12"/>
    </location>
</feature>
<proteinExistence type="predicted"/>
<dbReference type="Pfam" id="PF02493">
    <property type="entry name" value="MORN"/>
    <property type="match status" value="2"/>
</dbReference>
<organism evidence="3 4">
    <name type="scientific">Pseudocohnilembus persalinus</name>
    <name type="common">Ciliate</name>
    <dbReference type="NCBI Taxonomy" id="266149"/>
    <lineage>
        <taxon>Eukaryota</taxon>
        <taxon>Sar</taxon>
        <taxon>Alveolata</taxon>
        <taxon>Ciliophora</taxon>
        <taxon>Intramacronucleata</taxon>
        <taxon>Oligohymenophorea</taxon>
        <taxon>Scuticociliatia</taxon>
        <taxon>Philasterida</taxon>
        <taxon>Pseudocohnilembidae</taxon>
        <taxon>Pseudocohnilembus</taxon>
    </lineage>
</organism>
<evidence type="ECO:0000313" key="3">
    <source>
        <dbReference type="EMBL" id="KRX05525.1"/>
    </source>
</evidence>
<feature type="region of interest" description="Disordered" evidence="2">
    <location>
        <begin position="1"/>
        <end position="25"/>
    </location>
</feature>
<dbReference type="Gene3D" id="2.20.110.10">
    <property type="entry name" value="Histone H3 K4-specific methyltransferase SET7/9 N-terminal domain"/>
    <property type="match status" value="1"/>
</dbReference>
<keyword evidence="1" id="KW-0677">Repeat</keyword>
<dbReference type="EMBL" id="LDAU01000106">
    <property type="protein sequence ID" value="KRX05525.1"/>
    <property type="molecule type" value="Genomic_DNA"/>
</dbReference>
<dbReference type="AlphaFoldDB" id="A0A0V0QUJ0"/>
<comment type="caution">
    <text evidence="3">The sequence shown here is derived from an EMBL/GenBank/DDBJ whole genome shotgun (WGS) entry which is preliminary data.</text>
</comment>